<dbReference type="InterPro" id="IPR013783">
    <property type="entry name" value="Ig-like_fold"/>
</dbReference>
<dbReference type="AlphaFoldDB" id="A0ABD5Z4H3"/>
<dbReference type="Gene3D" id="2.60.40.10">
    <property type="entry name" value="Immunoglobulins"/>
    <property type="match status" value="2"/>
</dbReference>
<dbReference type="PANTHER" id="PTHR35902:SF3">
    <property type="entry name" value="NPCBM-ASSOCIATED, NEW3 DOMAIN OF ALPHA-GALACTOSIDASE"/>
    <property type="match status" value="1"/>
</dbReference>
<dbReference type="Pfam" id="PF10633">
    <property type="entry name" value="NPCBM_assoc"/>
    <property type="match status" value="1"/>
</dbReference>
<dbReference type="RefSeq" id="WP_279529821.1">
    <property type="nucleotide sequence ID" value="NZ_CP122312.1"/>
</dbReference>
<evidence type="ECO:0000256" key="1">
    <source>
        <dbReference type="SAM" id="Phobius"/>
    </source>
</evidence>
<dbReference type="InterPro" id="IPR018905">
    <property type="entry name" value="A-galactase_NEW3"/>
</dbReference>
<name>A0ABD5Z4H3_9EURY</name>
<organism evidence="4 5">
    <name type="scientific">Halospeciosus flavus</name>
    <dbReference type="NCBI Taxonomy" id="3032283"/>
    <lineage>
        <taxon>Archaea</taxon>
        <taxon>Methanobacteriati</taxon>
        <taxon>Methanobacteriota</taxon>
        <taxon>Stenosarchaea group</taxon>
        <taxon>Halobacteria</taxon>
        <taxon>Halobacteriales</taxon>
        <taxon>Halobacteriaceae</taxon>
        <taxon>Halospeciosus</taxon>
    </lineage>
</organism>
<dbReference type="EMBL" id="JBHTAR010000011">
    <property type="protein sequence ID" value="MFC7199898.1"/>
    <property type="molecule type" value="Genomic_DNA"/>
</dbReference>
<dbReference type="InterPro" id="IPR011635">
    <property type="entry name" value="CARDB"/>
</dbReference>
<proteinExistence type="predicted"/>
<dbReference type="PANTHER" id="PTHR35902">
    <property type="entry name" value="S-LAYER DOMAIN-LIKE PROTEIN-RELATED"/>
    <property type="match status" value="1"/>
</dbReference>
<dbReference type="Proteomes" id="UP001596447">
    <property type="component" value="Unassembled WGS sequence"/>
</dbReference>
<keyword evidence="1" id="KW-0472">Membrane</keyword>
<protein>
    <submittedName>
        <fullName evidence="4">COG1361 S-layer family protein</fullName>
    </submittedName>
</protein>
<sequence length="526" mass="55740">MSRRLLAVLFVGLLLVPTGVAAVEGQPNLSVSLPDDDVAPGQETTLDVQVMNTGSIEISGDNPQHEQRVTTARGVSVSVGSGDAPIEVRTGTRLLGSLPDGGVATAPFRISVKENAKPGTYRVPVHVDYEYTNQIVPRQNYHDEDQVSRTFYVTLHVEDSPQFEVVNASTDVPVGDSGTVSLTLQNDGSAVAHDARVTLRSGSSALRLGESGSASRFVGTWERGENRTVEVRASALDQAETRSYPVSATVHYENDDGRTAESESVTAGVTPLPKQSFTVSNVTSSLRVGEEGTVTATVTNDGPRRISEAVVRLGANANAVHPQRTEYAVGTLAPGASTQVSFPVEISDAGEAGPHQFRFTVEYQNREGETRESDKLPFTVGVAEERKQFGVEPVDVSVTAGSASKFTVAVTNNGDRPLSNVNAKLFVDSPLSASDDTAFAPTIAAGETVEMTFELSAAAGALAKPYPVEMDFQYETPEGEKKLSETYTVAADVNEPTDTGLSPVVVGGVVVLLLVLAGGAYWYFKD</sequence>
<accession>A0ABD5Z4H3</accession>
<gene>
    <name evidence="4" type="ORF">ACFQJ9_10845</name>
</gene>
<evidence type="ECO:0000313" key="5">
    <source>
        <dbReference type="Proteomes" id="UP001596447"/>
    </source>
</evidence>
<keyword evidence="1" id="KW-1133">Transmembrane helix</keyword>
<feature type="domain" description="Alpha-galactosidase NEW3" evidence="3">
    <location>
        <begin position="398"/>
        <end position="473"/>
    </location>
</feature>
<evidence type="ECO:0000259" key="3">
    <source>
        <dbReference type="Pfam" id="PF10633"/>
    </source>
</evidence>
<reference evidence="4 5" key="1">
    <citation type="journal article" date="2019" name="Int. J. Syst. Evol. Microbiol.">
        <title>The Global Catalogue of Microorganisms (GCM) 10K type strain sequencing project: providing services to taxonomists for standard genome sequencing and annotation.</title>
        <authorList>
            <consortium name="The Broad Institute Genomics Platform"/>
            <consortium name="The Broad Institute Genome Sequencing Center for Infectious Disease"/>
            <person name="Wu L."/>
            <person name="Ma J."/>
        </authorList>
    </citation>
    <scope>NUCLEOTIDE SEQUENCE [LARGE SCALE GENOMIC DNA]</scope>
    <source>
        <strain evidence="4 5">XZGYJ-43</strain>
    </source>
</reference>
<evidence type="ECO:0000313" key="4">
    <source>
        <dbReference type="EMBL" id="MFC7199898.1"/>
    </source>
</evidence>
<keyword evidence="1" id="KW-0812">Transmembrane</keyword>
<feature type="domain" description="CARDB" evidence="2">
    <location>
        <begin position="279"/>
        <end position="374"/>
    </location>
</feature>
<dbReference type="Pfam" id="PF07705">
    <property type="entry name" value="CARDB"/>
    <property type="match status" value="1"/>
</dbReference>
<evidence type="ECO:0000259" key="2">
    <source>
        <dbReference type="Pfam" id="PF07705"/>
    </source>
</evidence>
<feature type="transmembrane region" description="Helical" evidence="1">
    <location>
        <begin position="504"/>
        <end position="524"/>
    </location>
</feature>
<keyword evidence="5" id="KW-1185">Reference proteome</keyword>
<comment type="caution">
    <text evidence="4">The sequence shown here is derived from an EMBL/GenBank/DDBJ whole genome shotgun (WGS) entry which is preliminary data.</text>
</comment>